<sequence>MENKRATTIRLFIDDILNSFELQFNEEKYVMTDNELTVKAAFYINCKRIGCSDYYLNKQLQHTFTSQIIDREHVNCELVQDIFNDIRHIVSTVYRMHKQQTLFKRLISYSNARFSGGYNIIDRDLLHDMLEFLFPFDTVLQTLGDSKRLAEKWELFNEHLIATLIHLNLKHFRMCPDLKERAIVLLKQEMLKHQNASSACTSAMKHSSTISSKVSSISCSSSSTSITITDPISVRKQLLIEIFDKKSTVPEKSTAEQELEKYLASTSILKAEAEDDILEYWKENQQSFPLITSNPRDILAIPAFNTSVERLFSSCKKNITDTPTKLGAEKLSKIMFLQKNMNILNEKCGAYFTATSDGQHEQKRYDAAI</sequence>
<name>A0A820GCQ9_9BILA</name>
<gene>
    <name evidence="3" type="ORF">OVN521_LOCUS30297</name>
    <name evidence="4" type="ORF">UXM345_LOCUS32231</name>
    <name evidence="2" type="ORF">XDN619_LOCUS23235</name>
</gene>
<reference evidence="3" key="1">
    <citation type="submission" date="2021-02" db="EMBL/GenBank/DDBJ databases">
        <authorList>
            <person name="Nowell W R."/>
        </authorList>
    </citation>
    <scope>NUCLEOTIDE SEQUENCE</scope>
</reference>
<protein>
    <recommendedName>
        <fullName evidence="1">HAT C-terminal dimerisation domain-containing protein</fullName>
    </recommendedName>
</protein>
<dbReference type="Pfam" id="PF05699">
    <property type="entry name" value="Dimer_Tnp_hAT"/>
    <property type="match status" value="1"/>
</dbReference>
<dbReference type="EMBL" id="CAJOBG010009847">
    <property type="protein sequence ID" value="CAF4274792.1"/>
    <property type="molecule type" value="Genomic_DNA"/>
</dbReference>
<dbReference type="InterPro" id="IPR012337">
    <property type="entry name" value="RNaseH-like_sf"/>
</dbReference>
<accession>A0A820GCQ9</accession>
<dbReference type="Proteomes" id="UP000663842">
    <property type="component" value="Unassembled WGS sequence"/>
</dbReference>
<evidence type="ECO:0000259" key="1">
    <source>
        <dbReference type="Pfam" id="PF05699"/>
    </source>
</evidence>
<evidence type="ECO:0000313" key="4">
    <source>
        <dbReference type="EMBL" id="CAF4278887.1"/>
    </source>
</evidence>
<dbReference type="Proteomes" id="UP000663866">
    <property type="component" value="Unassembled WGS sequence"/>
</dbReference>
<comment type="caution">
    <text evidence="3">The sequence shown here is derived from an EMBL/GenBank/DDBJ whole genome shotgun (WGS) entry which is preliminary data.</text>
</comment>
<evidence type="ECO:0000313" key="3">
    <source>
        <dbReference type="EMBL" id="CAF4274792.1"/>
    </source>
</evidence>
<dbReference type="SUPFAM" id="SSF53098">
    <property type="entry name" value="Ribonuclease H-like"/>
    <property type="match status" value="1"/>
</dbReference>
<proteinExistence type="predicted"/>
<dbReference type="EMBL" id="CAJOBF010009649">
    <property type="protein sequence ID" value="CAF4278887.1"/>
    <property type="molecule type" value="Genomic_DNA"/>
</dbReference>
<dbReference type="GO" id="GO:0046983">
    <property type="term" value="F:protein dimerization activity"/>
    <property type="evidence" value="ECO:0007669"/>
    <property type="project" value="InterPro"/>
</dbReference>
<dbReference type="Proteomes" id="UP000663887">
    <property type="component" value="Unassembled WGS sequence"/>
</dbReference>
<evidence type="ECO:0000313" key="2">
    <source>
        <dbReference type="EMBL" id="CAF2123484.1"/>
    </source>
</evidence>
<evidence type="ECO:0000313" key="5">
    <source>
        <dbReference type="Proteomes" id="UP000663866"/>
    </source>
</evidence>
<feature type="domain" description="HAT C-terminal dimerisation" evidence="1">
    <location>
        <begin position="258"/>
        <end position="341"/>
    </location>
</feature>
<dbReference type="InterPro" id="IPR008906">
    <property type="entry name" value="HATC_C_dom"/>
</dbReference>
<organism evidence="3 5">
    <name type="scientific">Rotaria magnacalcarata</name>
    <dbReference type="NCBI Taxonomy" id="392030"/>
    <lineage>
        <taxon>Eukaryota</taxon>
        <taxon>Metazoa</taxon>
        <taxon>Spiralia</taxon>
        <taxon>Gnathifera</taxon>
        <taxon>Rotifera</taxon>
        <taxon>Eurotatoria</taxon>
        <taxon>Bdelloidea</taxon>
        <taxon>Philodinida</taxon>
        <taxon>Philodinidae</taxon>
        <taxon>Rotaria</taxon>
    </lineage>
</organism>
<dbReference type="PANTHER" id="PTHR47611:SF1">
    <property type="entry name" value="CCHC-TYPE DOMAIN-CONTAINING PROTEIN"/>
    <property type="match status" value="1"/>
</dbReference>
<dbReference type="PANTHER" id="PTHR47611">
    <property type="entry name" value="HAT DIMERISATION DOMAIN, C-TERMINAL"/>
    <property type="match status" value="1"/>
</dbReference>
<dbReference type="AlphaFoldDB" id="A0A820GCQ9"/>
<keyword evidence="5" id="KW-1185">Reference proteome</keyword>
<dbReference type="EMBL" id="CAJNRG010010512">
    <property type="protein sequence ID" value="CAF2123484.1"/>
    <property type="molecule type" value="Genomic_DNA"/>
</dbReference>